<dbReference type="Proteomes" id="UP000076420">
    <property type="component" value="Unassembled WGS sequence"/>
</dbReference>
<evidence type="ECO:0000313" key="5">
    <source>
        <dbReference type="EnsemblMetazoa" id="BGLB021330-PD"/>
    </source>
</evidence>
<keyword evidence="1 4" id="KW-0812">Transmembrane</keyword>
<keyword evidence="4" id="KW-0813">Transport</keyword>
<dbReference type="RefSeq" id="XP_013078312.2">
    <property type="nucleotide sequence ID" value="XM_013222858.2"/>
</dbReference>
<dbReference type="RefSeq" id="XP_013078310.2">
    <property type="nucleotide sequence ID" value="XM_013222856.2"/>
</dbReference>
<feature type="transmembrane region" description="Helical" evidence="4">
    <location>
        <begin position="38"/>
        <end position="59"/>
    </location>
</feature>
<gene>
    <name evidence="5" type="primary">106064341</name>
</gene>
<dbReference type="RefSeq" id="XP_013078309.2">
    <property type="nucleotide sequence ID" value="XM_013222855.2"/>
</dbReference>
<keyword evidence="4" id="KW-0186">Copper</keyword>
<dbReference type="GO" id="GO:0016020">
    <property type="term" value="C:membrane"/>
    <property type="evidence" value="ECO:0007669"/>
    <property type="project" value="UniProtKB-SubCell"/>
</dbReference>
<dbReference type="EnsemblMetazoa" id="BGLB021330-RE">
    <property type="protein sequence ID" value="BGLB021330-PE"/>
    <property type="gene ID" value="BGLB021330"/>
</dbReference>
<keyword evidence="2 4" id="KW-1133">Transmembrane helix</keyword>
<dbReference type="RefSeq" id="XP_013078313.2">
    <property type="nucleotide sequence ID" value="XM_013222859.2"/>
</dbReference>
<evidence type="ECO:0000256" key="2">
    <source>
        <dbReference type="ARBA" id="ARBA00022989"/>
    </source>
</evidence>
<keyword evidence="4" id="KW-0406">Ion transport</keyword>
<keyword evidence="4" id="KW-0187">Copper transport</keyword>
<evidence type="ECO:0000256" key="4">
    <source>
        <dbReference type="RuleBase" id="RU367022"/>
    </source>
</evidence>
<comment type="similarity">
    <text evidence="4">Belongs to the copper transporter (Ctr) (TC 1.A.56) family. SLC31A subfamily.</text>
</comment>
<evidence type="ECO:0000256" key="3">
    <source>
        <dbReference type="ARBA" id="ARBA00023136"/>
    </source>
</evidence>
<dbReference type="Pfam" id="PF04145">
    <property type="entry name" value="Ctr"/>
    <property type="match status" value="2"/>
</dbReference>
<dbReference type="EnsemblMetazoa" id="BGLB021330-RG">
    <property type="protein sequence ID" value="BGLB021330-PG"/>
    <property type="gene ID" value="BGLB021330"/>
</dbReference>
<dbReference type="PANTHER" id="PTHR12483">
    <property type="entry name" value="SOLUTE CARRIER FAMILY 31 COPPER TRANSPORTERS"/>
    <property type="match status" value="1"/>
</dbReference>
<dbReference type="EnsemblMetazoa" id="BGLB021330-RH">
    <property type="protein sequence ID" value="BGLB021330-PH"/>
    <property type="gene ID" value="BGLB021330"/>
</dbReference>
<proteinExistence type="inferred from homology"/>
<dbReference type="KEGG" id="bgt:106064341"/>
<dbReference type="RefSeq" id="XP_013078311.2">
    <property type="nucleotide sequence ID" value="XM_013222857.2"/>
</dbReference>
<reference evidence="5" key="2">
    <citation type="submission" date="2013-03" db="EMBL/GenBank/DDBJ databases">
        <title>Sequence assembly of the Biomphalaria glabrata genome version 4.3.</title>
        <authorList>
            <person name="Warren W."/>
            <person name="Wilson R.K."/>
            <person name="Hillier L.W."/>
            <person name="Minx P."/>
        </authorList>
    </citation>
    <scope>NUCLEOTIDE SEQUENCE</scope>
    <source>
        <strain evidence="5">BB02</strain>
    </source>
</reference>
<reference evidence="5" key="1">
    <citation type="journal article" date="2004" name="J. Parasitol.">
        <title>The mitochondrial genome of Biomphalaria glabrata (Gastropoda: Basommatophora), intermediate host of Schistosoma mansoni.</title>
        <authorList>
            <person name="DeJong R.J."/>
            <person name="Emery A.M."/>
            <person name="Adema C.M."/>
        </authorList>
    </citation>
    <scope>NUCLEOTIDE SEQUENCE</scope>
    <source>
        <strain evidence="5">BB02</strain>
    </source>
</reference>
<comment type="subcellular location">
    <subcellularLocation>
        <location evidence="4">Membrane</location>
        <topology evidence="4">Multi-pass membrane protein</topology>
    </subcellularLocation>
</comment>
<dbReference type="GO" id="GO:0005375">
    <property type="term" value="F:copper ion transmembrane transporter activity"/>
    <property type="evidence" value="ECO:0007669"/>
    <property type="project" value="UniProtKB-UniRule"/>
</dbReference>
<evidence type="ECO:0000313" key="6">
    <source>
        <dbReference type="Proteomes" id="UP000076420"/>
    </source>
</evidence>
<dbReference type="VEuPathDB" id="VectorBase:BGLAX_038368"/>
<organism evidence="5 6">
    <name type="scientific">Biomphalaria glabrata</name>
    <name type="common">Bloodfluke planorb</name>
    <name type="synonym">Freshwater snail</name>
    <dbReference type="NCBI Taxonomy" id="6526"/>
    <lineage>
        <taxon>Eukaryota</taxon>
        <taxon>Metazoa</taxon>
        <taxon>Spiralia</taxon>
        <taxon>Lophotrochozoa</taxon>
        <taxon>Mollusca</taxon>
        <taxon>Gastropoda</taxon>
        <taxon>Heterobranchia</taxon>
        <taxon>Euthyneura</taxon>
        <taxon>Panpulmonata</taxon>
        <taxon>Hygrophila</taxon>
        <taxon>Lymnaeoidea</taxon>
        <taxon>Planorbidae</taxon>
        <taxon>Biomphalaria</taxon>
    </lineage>
</organism>
<name>A0A2C9KM92_BIOGL</name>
<dbReference type="InterPro" id="IPR007274">
    <property type="entry name" value="Cop_transporter"/>
</dbReference>
<dbReference type="EnsemblMetazoa" id="BGLB021330-RI">
    <property type="protein sequence ID" value="BGLB021330-PI"/>
    <property type="gene ID" value="BGLB021330"/>
</dbReference>
<dbReference type="OrthoDB" id="73901at2759"/>
<dbReference type="EnsemblMetazoa" id="BGLB021330-RB">
    <property type="protein sequence ID" value="BGLB021330-PB"/>
    <property type="gene ID" value="BGLB021330"/>
</dbReference>
<protein>
    <recommendedName>
        <fullName evidence="4">Copper transport protein</fullName>
    </recommendedName>
</protein>
<dbReference type="EnsemblMetazoa" id="BGLB021330-RD">
    <property type="protein sequence ID" value="BGLB021330-PD"/>
    <property type="gene ID" value="BGLB021330"/>
</dbReference>
<sequence length="208" mass="22897">MSQSQSTEASPPSHQVFSVHFSDVFLLKGWQINSTKDVAVVLLVVCFLAVIYEVIQCTLSLEEFSNAITSKNTSAALRSLAQRSVLHIARVVLGYILMLSVMTYNVWMLMTLVLAAGLGFLIAQPILNTLYSKSLRRRRGKLTANKATPPKPIDSDLCDAKLILPPSTNGRECEEETSLSDNVKSASFNKPLLEHVTNGHHRLGETVL</sequence>
<dbReference type="PANTHER" id="PTHR12483:SF115">
    <property type="entry name" value="COPPER TRANSPORT PROTEIN"/>
    <property type="match status" value="1"/>
</dbReference>
<reference evidence="5" key="3">
    <citation type="submission" date="2020-05" db="UniProtKB">
        <authorList>
            <consortium name="EnsemblMetazoa"/>
        </authorList>
    </citation>
    <scope>IDENTIFICATION</scope>
    <source>
        <strain evidence="5">BB02</strain>
    </source>
</reference>
<evidence type="ECO:0000256" key="1">
    <source>
        <dbReference type="ARBA" id="ARBA00022692"/>
    </source>
</evidence>
<keyword evidence="3 4" id="KW-0472">Membrane</keyword>
<dbReference type="AlphaFoldDB" id="A0A2C9KM92"/>
<feature type="transmembrane region" description="Helical" evidence="4">
    <location>
        <begin position="107"/>
        <end position="131"/>
    </location>
</feature>
<dbReference type="VEuPathDB" id="VectorBase:BGLB021330"/>
<accession>A0A2C9KM92</accession>
<dbReference type="STRING" id="6526.A0A2C9KM92"/>